<accession>A0A1Y2AHV3</accession>
<feature type="transmembrane region" description="Helical" evidence="1">
    <location>
        <begin position="71"/>
        <end position="94"/>
    </location>
</feature>
<evidence type="ECO:0000256" key="1">
    <source>
        <dbReference type="SAM" id="Phobius"/>
    </source>
</evidence>
<proteinExistence type="predicted"/>
<keyword evidence="1" id="KW-0472">Membrane</keyword>
<dbReference type="Proteomes" id="UP000193920">
    <property type="component" value="Unassembled WGS sequence"/>
</dbReference>
<reference evidence="2 3" key="1">
    <citation type="submission" date="2016-08" db="EMBL/GenBank/DDBJ databases">
        <title>A Parts List for Fungal Cellulosomes Revealed by Comparative Genomics.</title>
        <authorList>
            <consortium name="DOE Joint Genome Institute"/>
            <person name="Haitjema C.H."/>
            <person name="Gilmore S.P."/>
            <person name="Henske J.K."/>
            <person name="Solomon K.V."/>
            <person name="De Groot R."/>
            <person name="Kuo A."/>
            <person name="Mondo S.J."/>
            <person name="Salamov A.A."/>
            <person name="Labutti K."/>
            <person name="Zhao Z."/>
            <person name="Chiniquy J."/>
            <person name="Barry K."/>
            <person name="Brewer H.M."/>
            <person name="Purvine S.O."/>
            <person name="Wright A.T."/>
            <person name="Boxma B."/>
            <person name="Van Alen T."/>
            <person name="Hackstein J.H."/>
            <person name="Baker S.E."/>
            <person name="Grigoriev I.V."/>
            <person name="O'Malley M.A."/>
        </authorList>
    </citation>
    <scope>NUCLEOTIDE SEQUENCE [LARGE SCALE GENOMIC DNA]</scope>
    <source>
        <strain evidence="2 3">G1</strain>
    </source>
</reference>
<evidence type="ECO:0000313" key="3">
    <source>
        <dbReference type="Proteomes" id="UP000193920"/>
    </source>
</evidence>
<keyword evidence="1" id="KW-0812">Transmembrane</keyword>
<evidence type="ECO:0000313" key="2">
    <source>
        <dbReference type="EMBL" id="ORY22086.1"/>
    </source>
</evidence>
<comment type="caution">
    <text evidence="2">The sequence shown here is derived from an EMBL/GenBank/DDBJ whole genome shotgun (WGS) entry which is preliminary data.</text>
</comment>
<gene>
    <name evidence="2" type="ORF">LY90DRAFT_515717</name>
</gene>
<dbReference type="OrthoDB" id="10671690at2759"/>
<organism evidence="2 3">
    <name type="scientific">Neocallimastix californiae</name>
    <dbReference type="NCBI Taxonomy" id="1754190"/>
    <lineage>
        <taxon>Eukaryota</taxon>
        <taxon>Fungi</taxon>
        <taxon>Fungi incertae sedis</taxon>
        <taxon>Chytridiomycota</taxon>
        <taxon>Chytridiomycota incertae sedis</taxon>
        <taxon>Neocallimastigomycetes</taxon>
        <taxon>Neocallimastigales</taxon>
        <taxon>Neocallimastigaceae</taxon>
        <taxon>Neocallimastix</taxon>
    </lineage>
</organism>
<protein>
    <submittedName>
        <fullName evidence="2">Uncharacterized protein</fullName>
    </submittedName>
</protein>
<keyword evidence="1" id="KW-1133">Transmembrane helix</keyword>
<keyword evidence="3" id="KW-1185">Reference proteome</keyword>
<dbReference type="EMBL" id="MCOG01000253">
    <property type="protein sequence ID" value="ORY22086.1"/>
    <property type="molecule type" value="Genomic_DNA"/>
</dbReference>
<dbReference type="AlphaFoldDB" id="A0A1Y2AHV3"/>
<sequence>MRLWGTQLCSLKSDTCNNNFERKCILADLQEINSSNGIPENDIKEYENEASSKSKMLLQLQFLFISYSLRLGIFVIVYILICCCCGCGALSSYIHKRKITQ</sequence>
<name>A0A1Y2AHV3_9FUNG</name>